<dbReference type="InterPro" id="IPR007560">
    <property type="entry name" value="Restrct_endonuc_IV_Mrr"/>
</dbReference>
<dbReference type="SUPFAM" id="SSF52980">
    <property type="entry name" value="Restriction endonuclease-like"/>
    <property type="match status" value="1"/>
</dbReference>
<accession>A0ABD5YQI3</accession>
<gene>
    <name evidence="2" type="ORF">ACFQL7_18680</name>
</gene>
<keyword evidence="2" id="KW-0378">Hydrolase</keyword>
<feature type="domain" description="Restriction endonuclease type IV Mrr" evidence="1">
    <location>
        <begin position="29"/>
        <end position="135"/>
    </location>
</feature>
<name>A0ABD5YQI3_9EURY</name>
<keyword evidence="3" id="KW-1185">Reference proteome</keyword>
<evidence type="ECO:0000313" key="2">
    <source>
        <dbReference type="EMBL" id="MFC7191613.1"/>
    </source>
</evidence>
<dbReference type="Proteomes" id="UP001596417">
    <property type="component" value="Unassembled WGS sequence"/>
</dbReference>
<dbReference type="GO" id="GO:0016787">
    <property type="term" value="F:hydrolase activity"/>
    <property type="evidence" value="ECO:0007669"/>
    <property type="project" value="UniProtKB-KW"/>
</dbReference>
<proteinExistence type="predicted"/>
<protein>
    <submittedName>
        <fullName evidence="2">Restriction endonuclease</fullName>
        <ecNumber evidence="2">3.1.21.-</ecNumber>
    </submittedName>
</protein>
<reference evidence="2 3" key="1">
    <citation type="journal article" date="2019" name="Int. J. Syst. Evol. Microbiol.">
        <title>The Global Catalogue of Microorganisms (GCM) 10K type strain sequencing project: providing services to taxonomists for standard genome sequencing and annotation.</title>
        <authorList>
            <consortium name="The Broad Institute Genomics Platform"/>
            <consortium name="The Broad Institute Genome Sequencing Center for Infectious Disease"/>
            <person name="Wu L."/>
            <person name="Ma J."/>
        </authorList>
    </citation>
    <scope>NUCLEOTIDE SEQUENCE [LARGE SCALE GENOMIC DNA]</scope>
    <source>
        <strain evidence="2 3">RDMS1</strain>
    </source>
</reference>
<dbReference type="RefSeq" id="WP_390206267.1">
    <property type="nucleotide sequence ID" value="NZ_JBHSZC010000001.1"/>
</dbReference>
<organism evidence="2 3">
    <name type="scientific">Halocatena marina</name>
    <dbReference type="NCBI Taxonomy" id="2934937"/>
    <lineage>
        <taxon>Archaea</taxon>
        <taxon>Methanobacteriati</taxon>
        <taxon>Methanobacteriota</taxon>
        <taxon>Stenosarchaea group</taxon>
        <taxon>Halobacteria</taxon>
        <taxon>Halobacteriales</taxon>
        <taxon>Natronomonadaceae</taxon>
        <taxon>Halocatena</taxon>
    </lineage>
</organism>
<dbReference type="GO" id="GO:0004519">
    <property type="term" value="F:endonuclease activity"/>
    <property type="evidence" value="ECO:0007669"/>
    <property type="project" value="UniProtKB-KW"/>
</dbReference>
<dbReference type="EC" id="3.1.21.-" evidence="2"/>
<keyword evidence="2" id="KW-0540">Nuclease</keyword>
<dbReference type="InterPro" id="IPR011335">
    <property type="entry name" value="Restrct_endonuc-II-like"/>
</dbReference>
<dbReference type="EMBL" id="JBHTAX010000001">
    <property type="protein sequence ID" value="MFC7191613.1"/>
    <property type="molecule type" value="Genomic_DNA"/>
</dbReference>
<keyword evidence="2" id="KW-0255">Endonuclease</keyword>
<comment type="caution">
    <text evidence="2">The sequence shown here is derived from an EMBL/GenBank/DDBJ whole genome shotgun (WGS) entry which is preliminary data.</text>
</comment>
<evidence type="ECO:0000259" key="1">
    <source>
        <dbReference type="Pfam" id="PF04471"/>
    </source>
</evidence>
<dbReference type="AlphaFoldDB" id="A0ABD5YQI3"/>
<sequence length="141" mass="14835">MAEDEALFNSLLNRGSSWGEIRWGLDDLNRLSPADFELVIGALITAEGYEVEYAGPTVEGGIDLVARKSGLIRTKTTVISVTPPGGTVTSATINQVEHARTINGAGHAILARPAPFETDVRALATDIGTVELLAGGIYSNV</sequence>
<evidence type="ECO:0000313" key="3">
    <source>
        <dbReference type="Proteomes" id="UP001596417"/>
    </source>
</evidence>
<dbReference type="Pfam" id="PF04471">
    <property type="entry name" value="Mrr_cat"/>
    <property type="match status" value="1"/>
</dbReference>